<gene>
    <name evidence="2" type="ORF">HID58_018295</name>
</gene>
<keyword evidence="3" id="KW-1185">Reference proteome</keyword>
<organism evidence="2 3">
    <name type="scientific">Brassica napus</name>
    <name type="common">Rape</name>
    <dbReference type="NCBI Taxonomy" id="3708"/>
    <lineage>
        <taxon>Eukaryota</taxon>
        <taxon>Viridiplantae</taxon>
        <taxon>Streptophyta</taxon>
        <taxon>Embryophyta</taxon>
        <taxon>Tracheophyta</taxon>
        <taxon>Spermatophyta</taxon>
        <taxon>Magnoliopsida</taxon>
        <taxon>eudicotyledons</taxon>
        <taxon>Gunneridae</taxon>
        <taxon>Pentapetalae</taxon>
        <taxon>rosids</taxon>
        <taxon>malvids</taxon>
        <taxon>Brassicales</taxon>
        <taxon>Brassicaceae</taxon>
        <taxon>Brassiceae</taxon>
        <taxon>Brassica</taxon>
    </lineage>
</organism>
<feature type="region of interest" description="Disordered" evidence="1">
    <location>
        <begin position="207"/>
        <end position="250"/>
    </location>
</feature>
<comment type="caution">
    <text evidence="2">The sequence shown here is derived from an EMBL/GenBank/DDBJ whole genome shotgun (WGS) entry which is preliminary data.</text>
</comment>
<feature type="compositionally biased region" description="Basic and acidic residues" evidence="1">
    <location>
        <begin position="235"/>
        <end position="250"/>
    </location>
</feature>
<evidence type="ECO:0000313" key="2">
    <source>
        <dbReference type="EMBL" id="KAH0926039.1"/>
    </source>
</evidence>
<name>A0ABQ8D9G6_BRANA</name>
<sequence>MSIDSTVNTFQHVLSEGSLYELIVFNVTRSNPNFRYSESPHAIRFTDKTVFVDLTEPSEPIPETYGVSQYEHWFTRSNLYFDYISFIPGRLFLNATSPTHFYFDKECDAGRSYLERVCGSDEGLRSTPTKYVGVKKIEPLTIDELNEYVIKLLLRKLNRGFSSFTCAFCNKEDTVGVVRGEGNDNPSDDFPGAGAVKISHSDGLKGTAVEDGGFVPYGDAAGGTGEPVDPSKTSVDGRSKSEDGTEHESG</sequence>
<reference evidence="2 3" key="1">
    <citation type="submission" date="2021-05" db="EMBL/GenBank/DDBJ databases">
        <title>Genome Assembly of Synthetic Allotetraploid Brassica napus Reveals Homoeologous Exchanges between Subgenomes.</title>
        <authorList>
            <person name="Davis J.T."/>
        </authorList>
    </citation>
    <scope>NUCLEOTIDE SEQUENCE [LARGE SCALE GENOMIC DNA]</scope>
    <source>
        <strain evidence="3">cv. Da-Ae</strain>
        <tissue evidence="2">Seedling</tissue>
    </source>
</reference>
<dbReference type="EMBL" id="JAGKQM010000005">
    <property type="protein sequence ID" value="KAH0926039.1"/>
    <property type="molecule type" value="Genomic_DNA"/>
</dbReference>
<protein>
    <submittedName>
        <fullName evidence="2">Uncharacterized protein</fullName>
    </submittedName>
</protein>
<evidence type="ECO:0000313" key="3">
    <source>
        <dbReference type="Proteomes" id="UP000824890"/>
    </source>
</evidence>
<accession>A0ABQ8D9G6</accession>
<proteinExistence type="predicted"/>
<dbReference type="Proteomes" id="UP000824890">
    <property type="component" value="Unassembled WGS sequence"/>
</dbReference>
<evidence type="ECO:0000256" key="1">
    <source>
        <dbReference type="SAM" id="MobiDB-lite"/>
    </source>
</evidence>